<gene>
    <name evidence="2" type="ORF">QYE76_013106</name>
</gene>
<dbReference type="EMBL" id="JAUUTY010000001">
    <property type="protein sequence ID" value="KAK1696409.1"/>
    <property type="molecule type" value="Genomic_DNA"/>
</dbReference>
<name>A0AAD8X7B1_LOLMU</name>
<dbReference type="SUPFAM" id="SSF81383">
    <property type="entry name" value="F-box domain"/>
    <property type="match status" value="1"/>
</dbReference>
<sequence length="508" mass="58971">MAPQPAAALPEDVLAEVLRRLTPLLLAASRRVCGAWRDTVDARLRGHLLSRSVRGIFINFTGHDFSEFFSRPSTGPAICGGLDFLPTKGVKVTDHCNGLLLCGDRERDYVVNPATRRWARLPPRPPPHMPGFSQSAYLAFDPAVSPHYEVFLIPRLPSSDKLDDKALLESEWPPALYVLHVFSSTAGQWGEKTFLREGEAAGIVGDMDFDPWYHLYHAVYCRSTLYIHCQHGYLTRMSLSDYTYKVIELPAADEMRGFAYHLGRSLRGVYCAKHNYCNRLRLWHLDESHDQTEWVFNYDIDLSTLERRFHNYRKRFGVDSTQQIGKPWILQDVNNRKIREEYHNGRYRPPVEEKYDWNSDEDNFLYIEDAVEGVYYSGSSHLLGFHPYKEIAYFELHRGRGVAYDWNSSKFQDLGCSEPTDNHYFEEGTTVSFPYTPCWMAEFPGNEFESLLEHEEIARKKSELEAQLEDHSNFSCADEYELRKFRGHAKRVKDSVTKLRRRRRITAR</sequence>
<evidence type="ECO:0000259" key="1">
    <source>
        <dbReference type="SMART" id="SM00256"/>
    </source>
</evidence>
<dbReference type="AlphaFoldDB" id="A0AAD8X7B1"/>
<organism evidence="2 3">
    <name type="scientific">Lolium multiflorum</name>
    <name type="common">Italian ryegrass</name>
    <name type="synonym">Lolium perenne subsp. multiflorum</name>
    <dbReference type="NCBI Taxonomy" id="4521"/>
    <lineage>
        <taxon>Eukaryota</taxon>
        <taxon>Viridiplantae</taxon>
        <taxon>Streptophyta</taxon>
        <taxon>Embryophyta</taxon>
        <taxon>Tracheophyta</taxon>
        <taxon>Spermatophyta</taxon>
        <taxon>Magnoliopsida</taxon>
        <taxon>Liliopsida</taxon>
        <taxon>Poales</taxon>
        <taxon>Poaceae</taxon>
        <taxon>BOP clade</taxon>
        <taxon>Pooideae</taxon>
        <taxon>Poodae</taxon>
        <taxon>Poeae</taxon>
        <taxon>Poeae Chloroplast Group 2 (Poeae type)</taxon>
        <taxon>Loliodinae</taxon>
        <taxon>Loliinae</taxon>
        <taxon>Lolium</taxon>
    </lineage>
</organism>
<dbReference type="Proteomes" id="UP001231189">
    <property type="component" value="Unassembled WGS sequence"/>
</dbReference>
<dbReference type="InterPro" id="IPR036047">
    <property type="entry name" value="F-box-like_dom_sf"/>
</dbReference>
<proteinExistence type="predicted"/>
<dbReference type="SMART" id="SM00256">
    <property type="entry name" value="FBOX"/>
    <property type="match status" value="1"/>
</dbReference>
<dbReference type="Pfam" id="PF00646">
    <property type="entry name" value="F-box"/>
    <property type="match status" value="1"/>
</dbReference>
<dbReference type="InterPro" id="IPR001810">
    <property type="entry name" value="F-box_dom"/>
</dbReference>
<reference evidence="2" key="1">
    <citation type="submission" date="2023-07" db="EMBL/GenBank/DDBJ databases">
        <title>A chromosome-level genome assembly of Lolium multiflorum.</title>
        <authorList>
            <person name="Chen Y."/>
            <person name="Copetti D."/>
            <person name="Kolliker R."/>
            <person name="Studer B."/>
        </authorList>
    </citation>
    <scope>NUCLEOTIDE SEQUENCE</scope>
    <source>
        <strain evidence="2">02402/16</strain>
        <tissue evidence="2">Leaf</tissue>
    </source>
</reference>
<evidence type="ECO:0000313" key="2">
    <source>
        <dbReference type="EMBL" id="KAK1696409.1"/>
    </source>
</evidence>
<evidence type="ECO:0000313" key="3">
    <source>
        <dbReference type="Proteomes" id="UP001231189"/>
    </source>
</evidence>
<feature type="domain" description="F-box" evidence="1">
    <location>
        <begin position="9"/>
        <end position="49"/>
    </location>
</feature>
<dbReference type="PANTHER" id="PTHR34591">
    <property type="entry name" value="OS03G0653100 PROTEIN-RELATED"/>
    <property type="match status" value="1"/>
</dbReference>
<accession>A0AAD8X7B1</accession>
<comment type="caution">
    <text evidence="2">The sequence shown here is derived from an EMBL/GenBank/DDBJ whole genome shotgun (WGS) entry which is preliminary data.</text>
</comment>
<keyword evidence="3" id="KW-1185">Reference proteome</keyword>
<dbReference type="PANTHER" id="PTHR34591:SF22">
    <property type="entry name" value="F-BOX DOMAIN-CONTAINING PROTEIN"/>
    <property type="match status" value="1"/>
</dbReference>
<protein>
    <recommendedName>
        <fullName evidence="1">F-box domain-containing protein</fullName>
    </recommendedName>
</protein>